<evidence type="ECO:0000256" key="1">
    <source>
        <dbReference type="SAM" id="MobiDB-lite"/>
    </source>
</evidence>
<accession>A0A8J3DS82</accession>
<dbReference type="NCBIfam" id="NF045541">
    <property type="entry name" value="scaf_prot_MCP2"/>
    <property type="match status" value="1"/>
</dbReference>
<gene>
    <name evidence="2" type="ORF">GCM10016234_06370</name>
</gene>
<sequence length="618" mass="68013">MPEAAERTLRSLQGRTSTLNEAERTVEVIWSTGAPVKRYDYTEGFYMEELAVEPEAIRLDRFVAGMSLLDSHDSYSMDARLGTVVVDSVRIAAGKAYATIKLSRKARGEELLRDLVDGHAVQISVGYKVHRFEKTEGSDGKLPTFRATDWEPLELSAVTIPADAGAFSRTHQEASMPQSEIIERGGEPQSRNATRAERRRVTEIQDLAERGRLDEDFVRQHIEAGSTIDQVRTAVFERIVERQEQSPTFPHAQMHTDRSRGDEIAAREDALFARLTGTAPSERARQFMGDRLEDHARGLLEVGGVNTRGMSREDVFLSGRRGYGAHTTSDFPLLLQGAGRRVLVASYEAAQSPIKSTLARASTAPDFRPTSRLRVSNIGPLKKIHESGEITNTTRGEVAEGYRLEQFGRIFSLSRPALINDDLNAFGDWAVQAGIAAAETENLLLFELLTENEGTGPKMGEDGKRLFHADHGNLAASGTPLDFVNISAARLAMRTLRGVGGQTGINITPQYLLVGPELETQAEMLTAAVAATTTDEVNPFAGKFTVLVEPQIEDKSWYLFASPQRAPVLEYSYLASAPGPQIASQENFRTMDIEMRANLDFGAGALDWRGAYRNPGIN</sequence>
<dbReference type="AlphaFoldDB" id="A0A8J3DS82"/>
<keyword evidence="3" id="KW-1185">Reference proteome</keyword>
<name>A0A8J3DS82_9HYPH</name>
<dbReference type="Proteomes" id="UP000630142">
    <property type="component" value="Unassembled WGS sequence"/>
</dbReference>
<dbReference type="RefSeq" id="WP_189501556.1">
    <property type="nucleotide sequence ID" value="NZ_BMZQ01000001.1"/>
</dbReference>
<reference evidence="2" key="2">
    <citation type="submission" date="2020-09" db="EMBL/GenBank/DDBJ databases">
        <authorList>
            <person name="Sun Q."/>
            <person name="Kim S."/>
        </authorList>
    </citation>
    <scope>NUCLEOTIDE SEQUENCE</scope>
    <source>
        <strain evidence="2">KCTC 42249</strain>
    </source>
</reference>
<feature type="region of interest" description="Disordered" evidence="1">
    <location>
        <begin position="171"/>
        <end position="198"/>
    </location>
</feature>
<dbReference type="EMBL" id="BMZQ01000001">
    <property type="protein sequence ID" value="GHD07682.1"/>
    <property type="molecule type" value="Genomic_DNA"/>
</dbReference>
<proteinExistence type="predicted"/>
<protein>
    <recommendedName>
        <fullName evidence="4">Peptidase U35</fullName>
    </recommendedName>
</protein>
<organism evidence="2 3">
    <name type="scientific">Tianweitania populi</name>
    <dbReference type="NCBI Taxonomy" id="1607949"/>
    <lineage>
        <taxon>Bacteria</taxon>
        <taxon>Pseudomonadati</taxon>
        <taxon>Pseudomonadota</taxon>
        <taxon>Alphaproteobacteria</taxon>
        <taxon>Hyphomicrobiales</taxon>
        <taxon>Phyllobacteriaceae</taxon>
        <taxon>Tianweitania</taxon>
    </lineage>
</organism>
<dbReference type="Pfam" id="PF25209">
    <property type="entry name" value="Phage_capsid_4"/>
    <property type="match status" value="1"/>
</dbReference>
<evidence type="ECO:0008006" key="4">
    <source>
        <dbReference type="Google" id="ProtNLM"/>
    </source>
</evidence>
<comment type="caution">
    <text evidence="2">The sequence shown here is derived from an EMBL/GenBank/DDBJ whole genome shotgun (WGS) entry which is preliminary data.</text>
</comment>
<evidence type="ECO:0000313" key="3">
    <source>
        <dbReference type="Proteomes" id="UP000630142"/>
    </source>
</evidence>
<reference evidence="2" key="1">
    <citation type="journal article" date="2014" name="Int. J. Syst. Evol. Microbiol.">
        <title>Complete genome sequence of Corynebacterium casei LMG S-19264T (=DSM 44701T), isolated from a smear-ripened cheese.</title>
        <authorList>
            <consortium name="US DOE Joint Genome Institute (JGI-PGF)"/>
            <person name="Walter F."/>
            <person name="Albersmeier A."/>
            <person name="Kalinowski J."/>
            <person name="Ruckert C."/>
        </authorList>
    </citation>
    <scope>NUCLEOTIDE SEQUENCE</scope>
    <source>
        <strain evidence="2">KCTC 42249</strain>
    </source>
</reference>
<evidence type="ECO:0000313" key="2">
    <source>
        <dbReference type="EMBL" id="GHD07682.1"/>
    </source>
</evidence>